<reference evidence="5" key="1">
    <citation type="submission" date="2017-01" db="EMBL/GenBank/DDBJ databases">
        <authorList>
            <person name="Varghese N."/>
            <person name="Submissions S."/>
        </authorList>
    </citation>
    <scope>NUCLEOTIDE SEQUENCE [LARGE SCALE GENOMIC DNA]</scope>
    <source>
        <strain evidence="5">DSM 21054</strain>
    </source>
</reference>
<organism evidence="4 5">
    <name type="scientific">Filimonas lacunae</name>
    <dbReference type="NCBI Taxonomy" id="477680"/>
    <lineage>
        <taxon>Bacteria</taxon>
        <taxon>Pseudomonadati</taxon>
        <taxon>Bacteroidota</taxon>
        <taxon>Chitinophagia</taxon>
        <taxon>Chitinophagales</taxon>
        <taxon>Chitinophagaceae</taxon>
        <taxon>Filimonas</taxon>
    </lineage>
</organism>
<keyword evidence="2" id="KW-0472">Membrane</keyword>
<dbReference type="GO" id="GO:0000155">
    <property type="term" value="F:phosphorelay sensor kinase activity"/>
    <property type="evidence" value="ECO:0007669"/>
    <property type="project" value="InterPro"/>
</dbReference>
<gene>
    <name evidence="4" type="ORF">SAMN05421788_1011325</name>
</gene>
<evidence type="ECO:0000313" key="5">
    <source>
        <dbReference type="Proteomes" id="UP000186917"/>
    </source>
</evidence>
<evidence type="ECO:0000313" key="4">
    <source>
        <dbReference type="EMBL" id="SIS80599.1"/>
    </source>
</evidence>
<protein>
    <submittedName>
        <fullName evidence="4">Histidine kinase</fullName>
    </submittedName>
</protein>
<evidence type="ECO:0000256" key="2">
    <source>
        <dbReference type="SAM" id="Phobius"/>
    </source>
</evidence>
<dbReference type="Pfam" id="PF06580">
    <property type="entry name" value="His_kinase"/>
    <property type="match status" value="1"/>
</dbReference>
<keyword evidence="4" id="KW-0418">Kinase</keyword>
<feature type="domain" description="Signal transduction histidine kinase internal region" evidence="3">
    <location>
        <begin position="196"/>
        <end position="274"/>
    </location>
</feature>
<keyword evidence="1" id="KW-0175">Coiled coil</keyword>
<sequence length="387" mass="45258">MQHLYPPQNHRSRHWQIIFQVFIWIIVLLFPLFSYNIRVLDPAFYIKECINTLFLIGLFYFHMLFLIPRFFVHRKILLYLIFIVAAILLITIEQQAVEFAIFKRISGSPNQAFIMPAHSAPHHHFHHNEDFAPPPPPHLQGKKIAGMPAFIFKMTLRKALFSSFFILLASGFIKIALEWFKAQRRQEELEKEKLNAELGFLKQQVNPHFLFNSLNSIYALTQRKAEEASEAVMQLSLMMRYMIYESNTPTVALEKELDYLQNYMNLKKLRLSNQVTVHYQVEGNTTGLRIEPMLLIPFVENAFKHGVSYKENCDIQIKINVGQRKLHLVVSNKIHRHEDTEPGGIGLDNVVKRLNLLYPTDQHQLVITQENNIYTVSLSLLLKDVYD</sequence>
<dbReference type="AlphaFoldDB" id="A0A1N7M3Q5"/>
<feature type="transmembrane region" description="Helical" evidence="2">
    <location>
        <begin position="76"/>
        <end position="92"/>
    </location>
</feature>
<keyword evidence="2" id="KW-0812">Transmembrane</keyword>
<feature type="coiled-coil region" evidence="1">
    <location>
        <begin position="177"/>
        <end position="204"/>
    </location>
</feature>
<keyword evidence="2" id="KW-1133">Transmembrane helix</keyword>
<evidence type="ECO:0000259" key="3">
    <source>
        <dbReference type="Pfam" id="PF06580"/>
    </source>
</evidence>
<dbReference type="Gene3D" id="3.30.565.10">
    <property type="entry name" value="Histidine kinase-like ATPase, C-terminal domain"/>
    <property type="match status" value="1"/>
</dbReference>
<proteinExistence type="predicted"/>
<keyword evidence="4" id="KW-0808">Transferase</keyword>
<feature type="transmembrane region" description="Helical" evidence="2">
    <location>
        <begin position="17"/>
        <end position="37"/>
    </location>
</feature>
<dbReference type="PANTHER" id="PTHR34220">
    <property type="entry name" value="SENSOR HISTIDINE KINASE YPDA"/>
    <property type="match status" value="1"/>
</dbReference>
<feature type="transmembrane region" description="Helical" evidence="2">
    <location>
        <begin position="49"/>
        <end position="70"/>
    </location>
</feature>
<accession>A0A1N7M3Q5</accession>
<dbReference type="InterPro" id="IPR036890">
    <property type="entry name" value="HATPase_C_sf"/>
</dbReference>
<dbReference type="InterPro" id="IPR050640">
    <property type="entry name" value="Bact_2-comp_sensor_kinase"/>
</dbReference>
<feature type="transmembrane region" description="Helical" evidence="2">
    <location>
        <begin position="159"/>
        <end position="180"/>
    </location>
</feature>
<dbReference type="InterPro" id="IPR010559">
    <property type="entry name" value="Sig_transdc_His_kin_internal"/>
</dbReference>
<name>A0A1N7M3Q5_9BACT</name>
<dbReference type="EMBL" id="FTOR01000001">
    <property type="protein sequence ID" value="SIS80599.1"/>
    <property type="molecule type" value="Genomic_DNA"/>
</dbReference>
<dbReference type="STRING" id="477680.SAMN05421788_1011325"/>
<evidence type="ECO:0000256" key="1">
    <source>
        <dbReference type="SAM" id="Coils"/>
    </source>
</evidence>
<keyword evidence="5" id="KW-1185">Reference proteome</keyword>
<dbReference type="OrthoDB" id="9792992at2"/>
<dbReference type="GO" id="GO:0016020">
    <property type="term" value="C:membrane"/>
    <property type="evidence" value="ECO:0007669"/>
    <property type="project" value="InterPro"/>
</dbReference>
<dbReference type="Proteomes" id="UP000186917">
    <property type="component" value="Unassembled WGS sequence"/>
</dbReference>
<dbReference type="PANTHER" id="PTHR34220:SF7">
    <property type="entry name" value="SENSOR HISTIDINE KINASE YPDA"/>
    <property type="match status" value="1"/>
</dbReference>